<keyword evidence="5" id="KW-1185">Reference proteome</keyword>
<dbReference type="GO" id="GO:1990904">
    <property type="term" value="C:ribonucleoprotein complex"/>
    <property type="evidence" value="ECO:0007669"/>
    <property type="project" value="UniProtKB-KW"/>
</dbReference>
<evidence type="ECO:0000313" key="4">
    <source>
        <dbReference type="EMBL" id="MBH8596362.1"/>
    </source>
</evidence>
<feature type="domain" description="Ribosomal protein eL8/eL30/eS12/Gadd45" evidence="3">
    <location>
        <begin position="4"/>
        <end position="88"/>
    </location>
</feature>
<comment type="caution">
    <text evidence="4">The sequence shown here is derived from an EMBL/GenBank/DDBJ whole genome shotgun (WGS) entry which is preliminary data.</text>
</comment>
<dbReference type="NCBIfam" id="NF005825">
    <property type="entry name" value="PRK07714.1"/>
    <property type="match status" value="1"/>
</dbReference>
<proteinExistence type="predicted"/>
<dbReference type="EMBL" id="JAECVW010000014">
    <property type="protein sequence ID" value="MBH8596362.1"/>
    <property type="molecule type" value="Genomic_DNA"/>
</dbReference>
<dbReference type="AlphaFoldDB" id="A0A8I1AEJ6"/>
<protein>
    <submittedName>
        <fullName evidence="4">YlxQ family RNA-binding protein</fullName>
    </submittedName>
</protein>
<dbReference type="InterPro" id="IPR039109">
    <property type="entry name" value="Ribosomal_eL30-like"/>
</dbReference>
<evidence type="ECO:0000313" key="5">
    <source>
        <dbReference type="Proteomes" id="UP000633619"/>
    </source>
</evidence>
<keyword evidence="1" id="KW-0689">Ribosomal protein</keyword>
<dbReference type="GO" id="GO:0003723">
    <property type="term" value="F:RNA binding"/>
    <property type="evidence" value="ECO:0007669"/>
    <property type="project" value="InterPro"/>
</dbReference>
<organism evidence="4 5">
    <name type="scientific">Thermoactinomyces intermedius</name>
    <dbReference type="NCBI Taxonomy" id="2024"/>
    <lineage>
        <taxon>Bacteria</taxon>
        <taxon>Bacillati</taxon>
        <taxon>Bacillota</taxon>
        <taxon>Bacilli</taxon>
        <taxon>Bacillales</taxon>
        <taxon>Thermoactinomycetaceae</taxon>
        <taxon>Thermoactinomyces</taxon>
    </lineage>
</organism>
<dbReference type="GO" id="GO:0005840">
    <property type="term" value="C:ribosome"/>
    <property type="evidence" value="ECO:0007669"/>
    <property type="project" value="UniProtKB-KW"/>
</dbReference>
<dbReference type="InterPro" id="IPR029064">
    <property type="entry name" value="Ribosomal_eL30-like_sf"/>
</dbReference>
<reference evidence="4 5" key="1">
    <citation type="submission" date="2020-12" db="EMBL/GenBank/DDBJ databases">
        <title>WGS of Thermoactinomyces spp.</title>
        <authorList>
            <person name="Cheng K."/>
        </authorList>
    </citation>
    <scope>NUCLEOTIDE SEQUENCE [LARGE SCALE GENOMIC DNA]</scope>
    <source>
        <strain evidence="5">CICC 10671\DSM 43846</strain>
    </source>
</reference>
<gene>
    <name evidence="4" type="ORF">I8U20_13740</name>
</gene>
<dbReference type="RefSeq" id="WP_181733028.1">
    <property type="nucleotide sequence ID" value="NZ_JACEIR010000016.1"/>
</dbReference>
<dbReference type="SUPFAM" id="SSF55315">
    <property type="entry name" value="L30e-like"/>
    <property type="match status" value="1"/>
</dbReference>
<evidence type="ECO:0000259" key="3">
    <source>
        <dbReference type="Pfam" id="PF01248"/>
    </source>
</evidence>
<name>A0A8I1AEJ6_THEIN</name>
<evidence type="ECO:0000256" key="1">
    <source>
        <dbReference type="ARBA" id="ARBA00022980"/>
    </source>
</evidence>
<sequence>MNKFLQLLGLAMRAGKVVSGEEWVIREIRSGKAQLVILAEDAKKNTEKKVSDKCDSYNVPLLRYGTRKELGNAIGKETRVVIAITDRGFAWSFMKLGSK</sequence>
<dbReference type="PANTHER" id="PTHR11449">
    <property type="entry name" value="RIBOSOMAL PROTEIN L30"/>
    <property type="match status" value="1"/>
</dbReference>
<dbReference type="Pfam" id="PF01248">
    <property type="entry name" value="Ribosomal_L7Ae"/>
    <property type="match status" value="1"/>
</dbReference>
<accession>A0A8I1AEJ6</accession>
<dbReference type="InterPro" id="IPR004038">
    <property type="entry name" value="Ribosomal_eL8/eL30/eS12/Gad45"/>
</dbReference>
<dbReference type="Proteomes" id="UP000633619">
    <property type="component" value="Unassembled WGS sequence"/>
</dbReference>
<dbReference type="Gene3D" id="3.30.1330.30">
    <property type="match status" value="1"/>
</dbReference>
<evidence type="ECO:0000256" key="2">
    <source>
        <dbReference type="ARBA" id="ARBA00023274"/>
    </source>
</evidence>
<keyword evidence="2" id="KW-0687">Ribonucleoprotein</keyword>